<comment type="caution">
    <text evidence="2">The sequence shown here is derived from an EMBL/GenBank/DDBJ whole genome shotgun (WGS) entry which is preliminary data.</text>
</comment>
<name>X1ADC5_9ZZZZ</name>
<dbReference type="EMBL" id="BART01018988">
    <property type="protein sequence ID" value="GAG80475.1"/>
    <property type="molecule type" value="Genomic_DNA"/>
</dbReference>
<dbReference type="AlphaFoldDB" id="X1ADC5"/>
<sequence>MPQTRVVHLRKEPYDTRIDRQTMFGNPFRIGPDGNRMEVINKYNQWLRGEAFICFKQERKTLILQNLHHLKGKTLGCWCKPKPCHGDVLVKLIGE</sequence>
<dbReference type="InterPro" id="IPR025475">
    <property type="entry name" value="DUF4326"/>
</dbReference>
<reference evidence="2" key="1">
    <citation type="journal article" date="2014" name="Front. Microbiol.">
        <title>High frequency of phylogenetically diverse reductive dehalogenase-homologous genes in deep subseafloor sedimentary metagenomes.</title>
        <authorList>
            <person name="Kawai M."/>
            <person name="Futagami T."/>
            <person name="Toyoda A."/>
            <person name="Takaki Y."/>
            <person name="Nishi S."/>
            <person name="Hori S."/>
            <person name="Arai W."/>
            <person name="Tsubouchi T."/>
            <person name="Morono Y."/>
            <person name="Uchiyama I."/>
            <person name="Ito T."/>
            <person name="Fujiyama A."/>
            <person name="Inagaki F."/>
            <person name="Takami H."/>
        </authorList>
    </citation>
    <scope>NUCLEOTIDE SEQUENCE</scope>
    <source>
        <strain evidence="2">Expedition CK06-06</strain>
    </source>
</reference>
<accession>X1ADC5</accession>
<feature type="domain" description="DUF4326" evidence="1">
    <location>
        <begin position="5"/>
        <end position="90"/>
    </location>
</feature>
<evidence type="ECO:0000259" key="1">
    <source>
        <dbReference type="Pfam" id="PF14216"/>
    </source>
</evidence>
<proteinExistence type="predicted"/>
<organism evidence="2">
    <name type="scientific">marine sediment metagenome</name>
    <dbReference type="NCBI Taxonomy" id="412755"/>
    <lineage>
        <taxon>unclassified sequences</taxon>
        <taxon>metagenomes</taxon>
        <taxon>ecological metagenomes</taxon>
    </lineage>
</organism>
<dbReference type="Pfam" id="PF14216">
    <property type="entry name" value="DUF4326"/>
    <property type="match status" value="1"/>
</dbReference>
<protein>
    <recommendedName>
        <fullName evidence="1">DUF4326 domain-containing protein</fullName>
    </recommendedName>
</protein>
<gene>
    <name evidence="2" type="ORF">S01H4_35667</name>
</gene>
<evidence type="ECO:0000313" key="2">
    <source>
        <dbReference type="EMBL" id="GAG80475.1"/>
    </source>
</evidence>